<keyword evidence="10" id="KW-1278">Translocase</keyword>
<evidence type="ECO:0000256" key="12">
    <source>
        <dbReference type="ARBA" id="ARBA00023027"/>
    </source>
</evidence>
<comment type="function">
    <text evidence="1">The transhydrogenation between NADH and NADP is coupled to respiration and ATP hydrolysis and functions as a proton pump across the membrane.</text>
</comment>
<comment type="subcellular location">
    <subcellularLocation>
        <location evidence="2">Cell inner membrane</location>
        <topology evidence="2">Multi-pass membrane protein</topology>
    </subcellularLocation>
</comment>
<dbReference type="SUPFAM" id="SSF51735">
    <property type="entry name" value="NAD(P)-binding Rossmann-fold domains"/>
    <property type="match status" value="1"/>
</dbReference>
<dbReference type="Pfam" id="PF01262">
    <property type="entry name" value="AlaDh_PNT_C"/>
    <property type="match status" value="1"/>
</dbReference>
<keyword evidence="6" id="KW-0997">Cell inner membrane</keyword>
<dbReference type="EMBL" id="LJZR01000002">
    <property type="protein sequence ID" value="KPQ37345.1"/>
    <property type="molecule type" value="Genomic_DNA"/>
</dbReference>
<accession>A0A0P7Z325</accession>
<dbReference type="NCBIfam" id="TIGR00561">
    <property type="entry name" value="pntA"/>
    <property type="match status" value="1"/>
</dbReference>
<dbReference type="InterPro" id="IPR026255">
    <property type="entry name" value="NADP_transhyd_a"/>
</dbReference>
<keyword evidence="13 18" id="KW-0472">Membrane</keyword>
<gene>
    <name evidence="21" type="primary">pntA</name>
    <name evidence="21" type="ORF">HLUCCA11_02595</name>
</gene>
<dbReference type="InterPro" id="IPR007886">
    <property type="entry name" value="AlaDH/PNT_N"/>
</dbReference>
<evidence type="ECO:0000256" key="10">
    <source>
        <dbReference type="ARBA" id="ARBA00022967"/>
    </source>
</evidence>
<dbReference type="PATRIC" id="fig|1666911.3.peg.1759"/>
<dbReference type="GO" id="GO:0050661">
    <property type="term" value="F:NADP binding"/>
    <property type="evidence" value="ECO:0007669"/>
    <property type="project" value="TreeGrafter"/>
</dbReference>
<evidence type="ECO:0000256" key="3">
    <source>
        <dbReference type="ARBA" id="ARBA00005689"/>
    </source>
</evidence>
<dbReference type="Gene3D" id="3.40.50.720">
    <property type="entry name" value="NAD(P)-binding Rossmann-like Domain"/>
    <property type="match status" value="2"/>
</dbReference>
<protein>
    <recommendedName>
        <fullName evidence="15">NAD(P) transhydrogenase subunit alpha</fullName>
        <ecNumber evidence="4">7.1.1.1</ecNumber>
    </recommendedName>
    <alternativeName>
        <fullName evidence="17">Nicotinamide nucleotide transhydrogenase subunit alpha</fullName>
    </alternativeName>
    <alternativeName>
        <fullName evidence="16">Pyridine nucleotide transhydrogenase subunit alpha</fullName>
    </alternativeName>
</protein>
<evidence type="ECO:0000313" key="21">
    <source>
        <dbReference type="EMBL" id="KPQ37345.1"/>
    </source>
</evidence>
<evidence type="ECO:0000313" key="22">
    <source>
        <dbReference type="Proteomes" id="UP000050465"/>
    </source>
</evidence>
<feature type="transmembrane region" description="Helical" evidence="18">
    <location>
        <begin position="446"/>
        <end position="464"/>
    </location>
</feature>
<evidence type="ECO:0000256" key="16">
    <source>
        <dbReference type="ARBA" id="ARBA00079788"/>
    </source>
</evidence>
<dbReference type="SMART" id="SM01002">
    <property type="entry name" value="AlaDh_PNT_C"/>
    <property type="match status" value="1"/>
</dbReference>
<dbReference type="Pfam" id="PF05222">
    <property type="entry name" value="AlaDh_PNT_N"/>
    <property type="match status" value="1"/>
</dbReference>
<dbReference type="GO" id="GO:0006740">
    <property type="term" value="P:NADPH regeneration"/>
    <property type="evidence" value="ECO:0007669"/>
    <property type="project" value="TreeGrafter"/>
</dbReference>
<evidence type="ECO:0000256" key="11">
    <source>
        <dbReference type="ARBA" id="ARBA00022989"/>
    </source>
</evidence>
<dbReference type="PANTHER" id="PTHR10160">
    <property type="entry name" value="NAD(P) TRANSHYDROGENASE"/>
    <property type="match status" value="1"/>
</dbReference>
<evidence type="ECO:0000256" key="7">
    <source>
        <dbReference type="ARBA" id="ARBA00022692"/>
    </source>
</evidence>
<comment type="caution">
    <text evidence="21">The sequence shown here is derived from an EMBL/GenBank/DDBJ whole genome shotgun (WGS) entry which is preliminary data.</text>
</comment>
<evidence type="ECO:0000259" key="20">
    <source>
        <dbReference type="SMART" id="SM01003"/>
    </source>
</evidence>
<feature type="transmembrane region" description="Helical" evidence="18">
    <location>
        <begin position="526"/>
        <end position="550"/>
    </location>
</feature>
<evidence type="ECO:0000256" key="15">
    <source>
        <dbReference type="ARBA" id="ARBA00071831"/>
    </source>
</evidence>
<dbReference type="Proteomes" id="UP000050465">
    <property type="component" value="Unassembled WGS sequence"/>
</dbReference>
<dbReference type="GO" id="GO:0008750">
    <property type="term" value="F:proton-translocating NAD(P)+ transhydrogenase activity"/>
    <property type="evidence" value="ECO:0007669"/>
    <property type="project" value="UniProtKB-EC"/>
</dbReference>
<dbReference type="GO" id="GO:0005886">
    <property type="term" value="C:plasma membrane"/>
    <property type="evidence" value="ECO:0007669"/>
    <property type="project" value="UniProtKB-SubCell"/>
</dbReference>
<dbReference type="EC" id="7.1.1.1" evidence="4"/>
<dbReference type="SMART" id="SM01003">
    <property type="entry name" value="AlaDh_PNT_N"/>
    <property type="match status" value="1"/>
</dbReference>
<dbReference type="PANTHER" id="PTHR10160:SF19">
    <property type="entry name" value="PROTON-TRANSLOCATING NAD(P)(+) TRANSHYDROGENASE"/>
    <property type="match status" value="1"/>
</dbReference>
<keyword evidence="11 18" id="KW-1133">Transmembrane helix</keyword>
<dbReference type="SUPFAM" id="SSF52283">
    <property type="entry name" value="Formate/glycerate dehydrogenase catalytic domain-like"/>
    <property type="match status" value="1"/>
</dbReference>
<evidence type="ECO:0000256" key="18">
    <source>
        <dbReference type="SAM" id="Phobius"/>
    </source>
</evidence>
<keyword evidence="8" id="KW-0547">Nucleotide-binding</keyword>
<comment type="similarity">
    <text evidence="3">Belongs to the AlaDH/PNT family.</text>
</comment>
<evidence type="ECO:0000256" key="9">
    <source>
        <dbReference type="ARBA" id="ARBA00022857"/>
    </source>
</evidence>
<evidence type="ECO:0000256" key="14">
    <source>
        <dbReference type="ARBA" id="ARBA00048202"/>
    </source>
</evidence>
<dbReference type="PIRSF" id="PIRSF000203">
    <property type="entry name" value="NADP_transhydrogenase_alpha"/>
    <property type="match status" value="1"/>
</dbReference>
<dbReference type="PROSITE" id="PS00837">
    <property type="entry name" value="ALADH_PNT_2"/>
    <property type="match status" value="1"/>
</dbReference>
<feature type="transmembrane region" description="Helical" evidence="18">
    <location>
        <begin position="501"/>
        <end position="520"/>
    </location>
</feature>
<evidence type="ECO:0000256" key="2">
    <source>
        <dbReference type="ARBA" id="ARBA00004429"/>
    </source>
</evidence>
<dbReference type="InterPro" id="IPR024605">
    <property type="entry name" value="NADP_transhyd_a_C"/>
</dbReference>
<feature type="domain" description="Alanine dehydrogenase/pyridine nucleotide transhydrogenase N-terminal" evidence="20">
    <location>
        <begin position="39"/>
        <end position="179"/>
    </location>
</feature>
<dbReference type="InterPro" id="IPR036291">
    <property type="entry name" value="NAD(P)-bd_dom_sf"/>
</dbReference>
<dbReference type="AlphaFoldDB" id="A0A0P7Z325"/>
<feature type="transmembrane region" description="Helical" evidence="18">
    <location>
        <begin position="470"/>
        <end position="489"/>
    </location>
</feature>
<name>A0A0P7Z325_9CYAN</name>
<keyword evidence="9" id="KW-0521">NADP</keyword>
<evidence type="ECO:0000256" key="8">
    <source>
        <dbReference type="ARBA" id="ARBA00022741"/>
    </source>
</evidence>
<proteinExistence type="inferred from homology"/>
<evidence type="ECO:0000256" key="17">
    <source>
        <dbReference type="ARBA" id="ARBA00083734"/>
    </source>
</evidence>
<keyword evidence="12" id="KW-0520">NAD</keyword>
<sequence length="560" mass="59167">MVLSSERTSERASEKGEAILQAAVHASEAARSITRKKIGIPKEIAAQERRVAATPDTVKKLQKLGFDILIEHSAGDAAKFSDAAYKAAGCEIVSSASELWSNADIILKVQPPQAHPNGQHEANMLSSHQSLISFIWPAQNQDLVGQLSNSQATVLAMDAIPRISRAQKMDALSSMANIAGYRAVIEAANQFGRFFTGQITAAGKVPPCKVMVIGAGVAGLAAIGAAKSLGAIVRAFDTRLVVKEQVESLGAEFLELSFEEDGSGEGGYAKTMSPEFIEAEMALFAEQAKDVDIIITTALIPGKRAPVLITQAMVESMKPGSVIVDMAAEQGGNCEVSRSGEIYSYHDVTIVGITDFPSRMASQSSQLYGTNLYHLLSDMGGSDDFKIDLEDEAVRGALITYAGEVMWPAPRAEKPPAVVKPAAVESQSAVEKLGEKPGEKKAASPVVNWLGWGALLSAVVAMGLSAPPSFLSHFTVFILACFVGWQVIWNVSPSLHTPLMSVTNAISGIIIIGGLLQLQGTAGGGWTATTGLGAIAILVGTINISGGFLVTQRMLKMFRK</sequence>
<dbReference type="InterPro" id="IPR008143">
    <property type="entry name" value="Ala_DH/PNT_CS2"/>
</dbReference>
<dbReference type="Pfam" id="PF12769">
    <property type="entry name" value="PNTB_4TM"/>
    <property type="match status" value="1"/>
</dbReference>
<dbReference type="FunFam" id="3.40.50.720:FF:000028">
    <property type="entry name" value="NAD(P) transhydrogenase subunit alpha"/>
    <property type="match status" value="1"/>
</dbReference>
<organism evidence="21 22">
    <name type="scientific">Phormidesmis priestleyi Ana</name>
    <dbReference type="NCBI Taxonomy" id="1666911"/>
    <lineage>
        <taxon>Bacteria</taxon>
        <taxon>Bacillati</taxon>
        <taxon>Cyanobacteriota</taxon>
        <taxon>Cyanophyceae</taxon>
        <taxon>Leptolyngbyales</taxon>
        <taxon>Leptolyngbyaceae</taxon>
        <taxon>Phormidesmis</taxon>
    </lineage>
</organism>
<evidence type="ECO:0000256" key="4">
    <source>
        <dbReference type="ARBA" id="ARBA00012943"/>
    </source>
</evidence>
<dbReference type="CDD" id="cd05304">
    <property type="entry name" value="Rubrum_tdh"/>
    <property type="match status" value="1"/>
</dbReference>
<feature type="domain" description="Alanine dehydrogenase/pyridine nucleotide transhydrogenase NAD(H)-binding" evidence="19">
    <location>
        <begin position="188"/>
        <end position="352"/>
    </location>
</feature>
<dbReference type="InterPro" id="IPR007698">
    <property type="entry name" value="AlaDH/PNT_NAD(H)-bd"/>
</dbReference>
<reference evidence="21 22" key="1">
    <citation type="submission" date="2015-09" db="EMBL/GenBank/DDBJ databases">
        <title>Identification and resolution of microdiversity through metagenomic sequencing of parallel consortia.</title>
        <authorList>
            <person name="Nelson W.C."/>
            <person name="Romine M.F."/>
            <person name="Lindemann S.R."/>
        </authorList>
    </citation>
    <scope>NUCLEOTIDE SEQUENCE [LARGE SCALE GENOMIC DNA]</scope>
    <source>
        <strain evidence="21">Ana</strain>
    </source>
</reference>
<evidence type="ECO:0000259" key="19">
    <source>
        <dbReference type="SMART" id="SM01002"/>
    </source>
</evidence>
<dbReference type="STRING" id="1666911.HLUCCA11_02595"/>
<evidence type="ECO:0000256" key="5">
    <source>
        <dbReference type="ARBA" id="ARBA00022475"/>
    </source>
</evidence>
<keyword evidence="7 18" id="KW-0812">Transmembrane</keyword>
<dbReference type="GO" id="GO:0016491">
    <property type="term" value="F:oxidoreductase activity"/>
    <property type="evidence" value="ECO:0007669"/>
    <property type="project" value="InterPro"/>
</dbReference>
<evidence type="ECO:0000256" key="1">
    <source>
        <dbReference type="ARBA" id="ARBA00003943"/>
    </source>
</evidence>
<keyword evidence="5" id="KW-1003">Cell membrane</keyword>
<dbReference type="NCBIfam" id="NF006942">
    <property type="entry name" value="PRK09424.1"/>
    <property type="match status" value="1"/>
</dbReference>
<comment type="catalytic activity">
    <reaction evidence="14">
        <text>NAD(+) + NADPH + H(+)(in) = NADH + NADP(+) + H(+)(out)</text>
        <dbReference type="Rhea" id="RHEA:47992"/>
        <dbReference type="ChEBI" id="CHEBI:15378"/>
        <dbReference type="ChEBI" id="CHEBI:57540"/>
        <dbReference type="ChEBI" id="CHEBI:57783"/>
        <dbReference type="ChEBI" id="CHEBI:57945"/>
        <dbReference type="ChEBI" id="CHEBI:58349"/>
        <dbReference type="EC" id="7.1.1.1"/>
    </reaction>
</comment>
<evidence type="ECO:0000256" key="13">
    <source>
        <dbReference type="ARBA" id="ARBA00023136"/>
    </source>
</evidence>
<evidence type="ECO:0000256" key="6">
    <source>
        <dbReference type="ARBA" id="ARBA00022519"/>
    </source>
</evidence>